<reference evidence="5 6" key="1">
    <citation type="submission" date="2020-06" db="EMBL/GenBank/DDBJ databases">
        <title>Description of novel acetic acid bacteria.</title>
        <authorList>
            <person name="Sombolestani A."/>
        </authorList>
    </citation>
    <scope>NUCLEOTIDE SEQUENCE [LARGE SCALE GENOMIC DNA]</scope>
    <source>
        <strain evidence="5 6">LMG 27010</strain>
    </source>
</reference>
<dbReference type="GO" id="GO:0005737">
    <property type="term" value="C:cytoplasm"/>
    <property type="evidence" value="ECO:0007669"/>
    <property type="project" value="TreeGrafter"/>
</dbReference>
<gene>
    <name evidence="5" type="ORF">HUK82_08270</name>
</gene>
<evidence type="ECO:0000256" key="2">
    <source>
        <dbReference type="ARBA" id="ARBA00023002"/>
    </source>
</evidence>
<keyword evidence="2" id="KW-0560">Oxidoreductase</keyword>
<dbReference type="InterPro" id="IPR006076">
    <property type="entry name" value="FAD-dep_OxRdtase"/>
</dbReference>
<dbReference type="AlphaFoldDB" id="A0A850P7I3"/>
<dbReference type="GO" id="GO:0008718">
    <property type="term" value="F:D-amino-acid dehydrogenase activity"/>
    <property type="evidence" value="ECO:0007669"/>
    <property type="project" value="TreeGrafter"/>
</dbReference>
<dbReference type="GO" id="GO:0055130">
    <property type="term" value="P:D-alanine catabolic process"/>
    <property type="evidence" value="ECO:0007669"/>
    <property type="project" value="TreeGrafter"/>
</dbReference>
<evidence type="ECO:0000256" key="3">
    <source>
        <dbReference type="SAM" id="Phobius"/>
    </source>
</evidence>
<feature type="domain" description="FAD dependent oxidoreductase" evidence="4">
    <location>
        <begin position="13"/>
        <end position="404"/>
    </location>
</feature>
<dbReference type="Gene3D" id="3.30.9.10">
    <property type="entry name" value="D-Amino Acid Oxidase, subunit A, domain 2"/>
    <property type="match status" value="2"/>
</dbReference>
<dbReference type="Gene3D" id="3.50.50.60">
    <property type="entry name" value="FAD/NAD(P)-binding domain"/>
    <property type="match status" value="2"/>
</dbReference>
<keyword evidence="3" id="KW-1133">Transmembrane helix</keyword>
<accession>A0A850P7I3</accession>
<dbReference type="GO" id="GO:0005886">
    <property type="term" value="C:plasma membrane"/>
    <property type="evidence" value="ECO:0007669"/>
    <property type="project" value="TreeGrafter"/>
</dbReference>
<comment type="caution">
    <text evidence="5">The sequence shown here is derived from an EMBL/GenBank/DDBJ whole genome shotgun (WGS) entry which is preliminary data.</text>
</comment>
<keyword evidence="3" id="KW-0472">Membrane</keyword>
<evidence type="ECO:0000313" key="6">
    <source>
        <dbReference type="Proteomes" id="UP000585665"/>
    </source>
</evidence>
<comment type="similarity">
    <text evidence="1">Belongs to the DadA oxidoreductase family.</text>
</comment>
<dbReference type="PRINTS" id="PR00420">
    <property type="entry name" value="RNGMNOXGNASE"/>
</dbReference>
<organism evidence="5 6">
    <name type="scientific">Ameyamaea chiangmaiensis</name>
    <dbReference type="NCBI Taxonomy" id="442969"/>
    <lineage>
        <taxon>Bacteria</taxon>
        <taxon>Pseudomonadati</taxon>
        <taxon>Pseudomonadota</taxon>
        <taxon>Alphaproteobacteria</taxon>
        <taxon>Acetobacterales</taxon>
        <taxon>Acetobacteraceae</taxon>
        <taxon>Ameyamaea</taxon>
    </lineage>
</organism>
<keyword evidence="6" id="KW-1185">Reference proteome</keyword>
<dbReference type="SUPFAM" id="SSF51905">
    <property type="entry name" value="FAD/NAD(P)-binding domain"/>
    <property type="match status" value="1"/>
</dbReference>
<proteinExistence type="inferred from homology"/>
<evidence type="ECO:0000259" key="4">
    <source>
        <dbReference type="Pfam" id="PF01266"/>
    </source>
</evidence>
<dbReference type="InterPro" id="IPR036188">
    <property type="entry name" value="FAD/NAD-bd_sf"/>
</dbReference>
<evidence type="ECO:0000256" key="1">
    <source>
        <dbReference type="ARBA" id="ARBA00009410"/>
    </source>
</evidence>
<feature type="transmembrane region" description="Helical" evidence="3">
    <location>
        <begin position="12"/>
        <end position="30"/>
    </location>
</feature>
<dbReference type="PANTHER" id="PTHR13847">
    <property type="entry name" value="SARCOSINE DEHYDROGENASE-RELATED"/>
    <property type="match status" value="1"/>
</dbReference>
<dbReference type="Pfam" id="PF01266">
    <property type="entry name" value="DAO"/>
    <property type="match status" value="1"/>
</dbReference>
<dbReference type="EMBL" id="JABXXR010000050">
    <property type="protein sequence ID" value="NVN40557.1"/>
    <property type="molecule type" value="Genomic_DNA"/>
</dbReference>
<dbReference type="Proteomes" id="UP000585665">
    <property type="component" value="Unassembled WGS sequence"/>
</dbReference>
<keyword evidence="3" id="KW-0812">Transmembrane</keyword>
<sequence>MVTASAGRPERFDVIIVGAGLIGLCTALALRQRGVSVLVCDKGAVGAEQSSRNWGWIRSLNRTPAEIPLLIESRRLWREWAQLGDFGYRQTGLFSLCDNEDEVAAHESWLRRVASFDLDAQMLDADQIAQHVPQARKRWLAGAYAPLDAVAEPDRATGFVADRAVASGAVVQSDMAVRELDIQGGQIAGVVTECGRVRADHVVVAAGAWSRLLCKTAKVTLPQLQVIASVLRTARLDGGPTHALGCRDFSMRPRLDGGFTVARRNSSVTRITPDTLRFVRLYMKSFLQNRKLLTVKLGRDFLRTLERDREFGPGRGNRFDDYRSVEPAPDMGTLSDALSALMVAFPAFATAHIAHAWAGVIDVMPDALPVLSMVDGCPGLSLATGFSAHGFGIAPASGALMAELLLDGRTRFNDGDFRLSRFGNL</sequence>
<protein>
    <submittedName>
        <fullName evidence="5">FAD-binding oxidoreductase</fullName>
    </submittedName>
</protein>
<dbReference type="RefSeq" id="WP_176613516.1">
    <property type="nucleotide sequence ID" value="NZ_JABXXR010000050.1"/>
</dbReference>
<name>A0A850P7I3_9PROT</name>
<evidence type="ECO:0000313" key="5">
    <source>
        <dbReference type="EMBL" id="NVN40557.1"/>
    </source>
</evidence>
<dbReference type="PANTHER" id="PTHR13847:SF280">
    <property type="entry name" value="D-AMINO ACID DEHYDROGENASE"/>
    <property type="match status" value="1"/>
</dbReference>